<evidence type="ECO:0000259" key="1">
    <source>
        <dbReference type="Pfam" id="PF14300"/>
    </source>
</evidence>
<organism evidence="2 3">
    <name type="scientific">Mucilaginibacter straminoryzae</name>
    <dbReference type="NCBI Taxonomy" id="2932774"/>
    <lineage>
        <taxon>Bacteria</taxon>
        <taxon>Pseudomonadati</taxon>
        <taxon>Bacteroidota</taxon>
        <taxon>Sphingobacteriia</taxon>
        <taxon>Sphingobacteriales</taxon>
        <taxon>Sphingobacteriaceae</taxon>
        <taxon>Mucilaginibacter</taxon>
    </lineage>
</organism>
<dbReference type="Pfam" id="PF14300">
    <property type="entry name" value="DMP19"/>
    <property type="match status" value="1"/>
</dbReference>
<dbReference type="Proteomes" id="UP001139450">
    <property type="component" value="Unassembled WGS sequence"/>
</dbReference>
<gene>
    <name evidence="2" type="ORF">MUY27_03280</name>
</gene>
<dbReference type="Gene3D" id="1.20.1420.60">
    <property type="match status" value="1"/>
</dbReference>
<evidence type="ECO:0000313" key="2">
    <source>
        <dbReference type="EMBL" id="MCJ8208714.1"/>
    </source>
</evidence>
<dbReference type="AlphaFoldDB" id="A0A9X1X4X2"/>
<keyword evidence="3" id="KW-1185">Reference proteome</keyword>
<comment type="caution">
    <text evidence="2">The sequence shown here is derived from an EMBL/GenBank/DDBJ whole genome shotgun (WGS) entry which is preliminary data.</text>
</comment>
<dbReference type="InterPro" id="IPR025402">
    <property type="entry name" value="DMP19_C"/>
</dbReference>
<name>A0A9X1X4X2_9SPHI</name>
<proteinExistence type="predicted"/>
<sequence>MNSYQIFDKENHIKPDIDNRDFENNHLWDFGWLILEPINIADDQEDEKLLSKRLSPGQKAIYFFWYLDGQVTNGGFIQFYFNGYRIYLEAIKTGLKLIGDDNLLNLLDRADHLYLTNQTKFEKQVKVDKIEPLYKEITPFDDLDTKYYELHEYTMQLIENYARACPEEFCNLV</sequence>
<protein>
    <submittedName>
        <fullName evidence="2">DMP19 family protein</fullName>
    </submittedName>
</protein>
<feature type="domain" description="DNA mimic protein DMP19 C-terminal" evidence="1">
    <location>
        <begin position="53"/>
        <end position="164"/>
    </location>
</feature>
<accession>A0A9X1X4X2</accession>
<dbReference type="EMBL" id="JALJEJ010000001">
    <property type="protein sequence ID" value="MCJ8208714.1"/>
    <property type="molecule type" value="Genomic_DNA"/>
</dbReference>
<reference evidence="2" key="1">
    <citation type="submission" date="2022-04" db="EMBL/GenBank/DDBJ databases">
        <title>Mucilaginibacter sp. RS28 isolated from freshwater.</title>
        <authorList>
            <person name="Ko S.-R."/>
        </authorList>
    </citation>
    <scope>NUCLEOTIDE SEQUENCE</scope>
    <source>
        <strain evidence="2">RS28</strain>
    </source>
</reference>
<dbReference type="RefSeq" id="WP_245128542.1">
    <property type="nucleotide sequence ID" value="NZ_JALJEJ010000001.1"/>
</dbReference>
<evidence type="ECO:0000313" key="3">
    <source>
        <dbReference type="Proteomes" id="UP001139450"/>
    </source>
</evidence>